<organism evidence="7 8">
    <name type="scientific">Triparma columacea</name>
    <dbReference type="NCBI Taxonomy" id="722753"/>
    <lineage>
        <taxon>Eukaryota</taxon>
        <taxon>Sar</taxon>
        <taxon>Stramenopiles</taxon>
        <taxon>Ochrophyta</taxon>
        <taxon>Bolidophyceae</taxon>
        <taxon>Parmales</taxon>
        <taxon>Triparmaceae</taxon>
        <taxon>Triparma</taxon>
    </lineage>
</organism>
<evidence type="ECO:0000256" key="6">
    <source>
        <dbReference type="SAM" id="Phobius"/>
    </source>
</evidence>
<dbReference type="SMART" id="SM00191">
    <property type="entry name" value="Int_alpha"/>
    <property type="match status" value="5"/>
</dbReference>
<dbReference type="InterPro" id="IPR028994">
    <property type="entry name" value="Integrin_alpha_N"/>
</dbReference>
<dbReference type="InterPro" id="IPR013517">
    <property type="entry name" value="FG-GAP"/>
</dbReference>
<feature type="repeat" description="FG-GAP" evidence="4">
    <location>
        <begin position="2473"/>
        <end position="2524"/>
    </location>
</feature>
<evidence type="ECO:0000256" key="4">
    <source>
        <dbReference type="PROSITE-ProRule" id="PRU00803"/>
    </source>
</evidence>
<dbReference type="SUPFAM" id="SSF141072">
    <property type="entry name" value="CalX-like"/>
    <property type="match status" value="1"/>
</dbReference>
<keyword evidence="6" id="KW-1133">Transmembrane helix</keyword>
<feature type="transmembrane region" description="Helical" evidence="6">
    <location>
        <begin position="43"/>
        <end position="64"/>
    </location>
</feature>
<feature type="repeat" description="FG-GAP" evidence="4">
    <location>
        <begin position="3085"/>
        <end position="3149"/>
    </location>
</feature>
<keyword evidence="1" id="KW-0732">Signal</keyword>
<dbReference type="Gene3D" id="2.130.10.130">
    <property type="entry name" value="Integrin alpha, N-terminal"/>
    <property type="match status" value="2"/>
</dbReference>
<keyword evidence="6" id="KW-0812">Transmembrane</keyword>
<keyword evidence="3" id="KW-0325">Glycoprotein</keyword>
<dbReference type="InterPro" id="IPR013519">
    <property type="entry name" value="Int_alpha_beta-p"/>
</dbReference>
<comment type="caution">
    <text evidence="7">The sequence shown here is derived from an EMBL/GenBank/DDBJ whole genome shotgun (WGS) entry which is preliminary data.</text>
</comment>
<name>A0A9W7G313_9STRA</name>
<feature type="region of interest" description="Disordered" evidence="5">
    <location>
        <begin position="3512"/>
        <end position="3531"/>
    </location>
</feature>
<dbReference type="Pfam" id="PF14312">
    <property type="entry name" value="FG-GAP_2"/>
    <property type="match status" value="5"/>
</dbReference>
<dbReference type="Proteomes" id="UP001165065">
    <property type="component" value="Unassembled WGS sequence"/>
</dbReference>
<sequence>MGSPFSESVRLDLGLCDDESTFPPPNLLSSRARPRRRLRLPQLLLTLLLVLLSLPSSLSVTLILGTQPSLAIGGEPFGVQPVVNFLDDGGNLDSTFSGFAYATIQESLTGFESLYYAGSSTNIDNMVAVVDGRATFSGLTLNEAGSGYKLRFIGLDSSNTPFAYADSQSFAVVAGPAHQISIARHPASATGGSSFRTQPVVNMEDRGGNVLTTFSGSETVTVSMYNNNDVTLRTFVDGGLTANFYSGVASFGGLYINEAGGPYTLQFTYSGTLSGSTSRLSYSFTVGIGAAAGLTFQKTVSAFPVYGGQSFKQQPKLTLVDAGGNTLVGDSSSQISVSIFDNPANAILTPTADSTVTVLKGIVTFNNLVIDKAGLGFSLKFDLVGSSVTVLSTKFDVSNGPASVLSIAQAPGDAWAGGQPFQTQPRIELQDSGGNVITTDSATSVTCVVVPSLASTNSLVVTTLSSALVNVTDVRYSAATLAKMNVESLGPGDSVVVDIEFSHEVTATYTSTAPYLELTHDDAANARKARAVITNPNTRAKTLSFEYVIGSDLATPDVGFYGVDSLKLGDGTIKDNLLRAVNDTFRINTGTKTALRNDPGTLNISPDAPKVQKIESSIPRGEYGAGHKITLDLNFTRSVKVTGTPKIPLWVNHTVNVIRTNTTGNITAGSTFSLTYGTASRNFIPFDTTASQLKTYIEGMASVSGTVCVMREDAYALPWDIPGTGGPYDTHNWKYKHMRPFSNGNGYNWVIQFNSLEDDPSLGFTVDYSGMSFSKTKGPHNGNQGTMLAETVEVGKPDSQYATYDVSTDAVTASYDHTCLNRFAYYSGGTGTSDLRFDYVIMPGDKAYFFDVQPSAVIELEDPTTDAIYYNSPSPVLAADLGMQGQRLAAWKDIAIDTSAPTVDSSVGVVASGTPDGTYTVGDTLKFTVKFTKPVAVSSSATLAMGLTGTTGDAIYESGSGTDTLVFAYTVSQFQTASDLDYASTTALSAGAGTIRRDSTTPTTDVTLTLPNVGTHLSAASNIVVEGDAPVISSIAPKAGVDSNTYNRGATVDIELTWSQNVELTDGPPVLLIDVGTLTREAVYISGSGTNIYLFRYTVKTGDTATNLGYSFSTSALCYETGCPAITTATLLRSSTTPTASADITTSTTGGTAANGVPIGSAIVIDTSGAPATTIVSINMREAAGIYAVGSVMFVDVTFTDEVLISSGRPSFYINLGGGTKEISYNSGDGTETFSFYFTVAAGDAVANLKWVDFVGASVTSPLKCEASDSCSLVNRNSVAIDHTIGAASQFSDGWVIDETVPIITRIYSNKTTSPYCGTAYDVNKKNCTYTVGEEIDINVLFSAEIAVAGEPRLKIETGETDKFLVYNQAKTTNREVVFTYIVAAGDIVPGNLTYVCEFPRNSKCLLDMVGGTASVKRKSTVPTTDANYTMPLPGPEGVAIEGRFIYIDVTEFPKVANVGSVTVDGTYYPGDVVTLYVDFTEVVVVTGTPVLYLELGTLDSYATYVSGSDSRRLLFEYTVEPGQFTLDLDYSDSHSLKIGIPGASGTILQKSTTPTVIADMTLPYASTTGSLGANAAIQIDGTTPYITAVTSPQVSAEYGDKSLIQVYVDFSSAVFVSGDPYLVLETGTVDRHATYFGGSNTSRLEFRYYVTVGDESADLDYRSVETDFRDATSSFQLNGGSIKQQSTHPTLNADIHLNPGKGEVSGTTTVQASDGEVRFSDLKIKQRGPNYKLRFSATAPSGQVLKADSSIYVDISSEYEIMGVNREEGDRFGFSVDISPEVLVVGAPGKRNPIYEVQILDIFADTPIGTPTNEIQIFETECDLEEAIRTEQIITSYADPHEPVGGFFVMDISGYGNSMKIPVDIEAESLATFVEESFPFLGKVTASRTVNTWCACQNAYEWTVTFLDSTVMGEPYTSTFNVDSSLVTGAGAGISQPRMLRERTFIEGFWSITNPNNGMKSRDLSANATEDSFRKAIEQDLGLGENIVIGVSVGNKYNFEKDVSGLGRRWKVTFNKFEDHDKHLKYNIPNLQVNGSKLTGSGAYVWTTVGVDGREFVNGNFTVSLRGSDPSAEIPADATAAKMESLLESSVGSINDVTVVRSTLSNTRDHVYGYSYTITFISVNKKTDYGWEYDIYGKSTSGNLPQMVIGTGELYGSNAGYKVSGSFGYGADENSAWFEDYVMGSDCKNSGEVQVNRKDEEQWVVEATLKAGDFNENDHFGHSLSVHEEYLLVGAPHKEVNGDLEQQMLNCTAKRGTFTIKFRGFESAPIPHDASIDDLRTAVRDYMNPLKAVQIDPLGGWNGMVAGGQGLCSGNHSVLFTFRTPGGGNSAYLNTTGDLELLQWDETNLHEAHSSEPNQIEVKEITKGTVKLNGDFWGRKASGMECGAVYLFKRYSNCVGSICTYWWTELKKLSPFDSGDHPQDNQMFGQSVYAAKSGSISQALIGSPGADDSMGNVYFYRDMGAGFAWKQTLTAESWGRNKGDMFGFSLASHEMTLAVSAPGYNSREGAVYIWRGNELYPQFNFNPDQMITAPAGEGITSGDEFGCSVDVFDTELVICACKSDNDVIYKKTDFVGTVLKDTGSCFVYERPLGDTQFRFREKLVPTNLKKFDNFGKSVSIVNGTIAVGQMVDFIGDVGTTRPQQEIITYCDDSQGSCAVGLGASFRLSLPKDVEGGLLFTRGLSYRASETEMRTAIEQDLGLGEVEVSRSLSGDANRGYRWRVTFNSFSDSNLAMTSLPQLGCNVTYMTGSFPACNTSYTNSIRNSVRSKVHLFSKDFQASGSQKYTEECFLFPNIPQRQDMVGATVALTDDFAIVGGWNRDLTNINSGAALVFDTSFLDFKFEASAYSVQEGNEVTLKLTRGASTAERRVIGMRTLDRNAPQAYQNYVNALFNVRTQEIFPIDKTVVDEISGPTAFGRSQYYGGTSNGSIWVDSVIDYRGISDYELLNQKYIVGVGDSTLDVIIKTTNDNIFEAPDENITVQFSLPGVFPSQIGNLRAVVTVNDDDDGVGPYDLRTYYEKLYSSDIEQNDAMGSSVDVDDTAGVMVVGSPFAAHTTSGALRYEKGGAAYIFTRTSGMWSQSAVLALPDAHAKVNALFGSAVAVSQPYGRNDVTVVVGAPGIKKAFVYVYDWSGTLAWTLQKTLETSEKVTDRDHFAGFRSVAISGDIIAIGCRGLESVHVYYRTWDSTNKKWDWSAEQILRSSEYDYDVYDNQMTKMHVHRQDFGVSVAVEGRTMIVGAPYADYGKSGTAYVDAFDTDGTYNVGLGKGKVFSFYSKPIIQKITITAAAEPTKGTFKLGFVKHAQTSDNSTAVEFDASAIAVKAAIEASENIGEVSVSRTLTNPSVGWGIYWTVTFLTEYDGDLPLMTASYAKKDGYNCSECVLWDTTFSVEVEKLQDMTSMAEFSRFQAKDKKSGDRFGYSVAIDGNQAVVGAMFSAGKCRTTFDFETGDMVGWTKTGTAFDFQPTFGDNSRYRNVYGGFGDKLTHGAAQISGIEGRYYIGTFEKRPGSGRDNYLNPDPAYDAGSSQGDAVEGTLTSDSFIILGDTIDFLIGGGCNHLTVYMELLIDGMSVMRATGRCAEKMEPHSWEVGEYLYRAGQIRIVDAGSGPWDHINVDNIRLSWAEIGGAIEESGQRQQFMLQEGAAKAGCAYTFRMKESTSSLNYCPGNKDVCVWEQEERLVASDKRKESLFGYSVGVDDTTGHAIVGAVGMVGMGVFKETPSAYPHYKPTRLEHSIASKYEIYAHSGGTQAASGGGSVRLLSKVANETGGREAVDENYSAQMGAMYVFTRQNAAFDGSGNVVSAPVWKSFENVKLYAPDGFARDKFGYDVALDGYTSVVGAIGVDGKGADAGAAYIVDTEFQRVYFSKGEFVALEGVDSTIQITVMRDSAYTDSILTVGYAVSDLTATGVDSVKFAACEANPASQRDGCGDYELSSGEITFTRGSNSAVFTVKIMNDFCKERYMEYAQLSLSIPGGGALSGDGFLAVLRIDDNDWEGSTSSMTCAGGIS</sequence>
<evidence type="ECO:0000313" key="8">
    <source>
        <dbReference type="Proteomes" id="UP001165065"/>
    </source>
</evidence>
<protein>
    <submittedName>
        <fullName evidence="7">Uncharacterized protein</fullName>
    </submittedName>
</protein>
<gene>
    <name evidence="7" type="ORF">TrCOL_g2222</name>
</gene>
<evidence type="ECO:0000256" key="1">
    <source>
        <dbReference type="ARBA" id="ARBA00022729"/>
    </source>
</evidence>
<dbReference type="Gene3D" id="2.60.40.2030">
    <property type="match status" value="1"/>
</dbReference>
<keyword evidence="6" id="KW-0472">Membrane</keyword>
<evidence type="ECO:0000313" key="7">
    <source>
        <dbReference type="EMBL" id="GMI30615.1"/>
    </source>
</evidence>
<keyword evidence="8" id="KW-1185">Reference proteome</keyword>
<proteinExistence type="predicted"/>
<evidence type="ECO:0000256" key="2">
    <source>
        <dbReference type="ARBA" id="ARBA00022737"/>
    </source>
</evidence>
<dbReference type="PANTHER" id="PTHR36220:SF1">
    <property type="entry name" value="GAMMA TUBULIN COMPLEX COMPONENT C-TERMINAL DOMAIN-CONTAINING PROTEIN"/>
    <property type="match status" value="1"/>
</dbReference>
<reference evidence="8" key="1">
    <citation type="journal article" date="2023" name="Commun. Biol.">
        <title>Genome analysis of Parmales, the sister group of diatoms, reveals the evolutionary specialization of diatoms from phago-mixotrophs to photoautotrophs.</title>
        <authorList>
            <person name="Ban H."/>
            <person name="Sato S."/>
            <person name="Yoshikawa S."/>
            <person name="Yamada K."/>
            <person name="Nakamura Y."/>
            <person name="Ichinomiya M."/>
            <person name="Sato N."/>
            <person name="Blanc-Mathieu R."/>
            <person name="Endo H."/>
            <person name="Kuwata A."/>
            <person name="Ogata H."/>
        </authorList>
    </citation>
    <scope>NUCLEOTIDE SEQUENCE [LARGE SCALE GENOMIC DNA]</scope>
</reference>
<dbReference type="InterPro" id="IPR038081">
    <property type="entry name" value="CalX-like_sf"/>
</dbReference>
<dbReference type="OrthoDB" id="188207at2759"/>
<evidence type="ECO:0000256" key="3">
    <source>
        <dbReference type="ARBA" id="ARBA00023180"/>
    </source>
</evidence>
<dbReference type="SUPFAM" id="SSF69318">
    <property type="entry name" value="Integrin alpha N-terminal domain"/>
    <property type="match status" value="1"/>
</dbReference>
<keyword evidence="2" id="KW-0677">Repeat</keyword>
<dbReference type="PANTHER" id="PTHR36220">
    <property type="entry name" value="UNNAMED PRODUCT"/>
    <property type="match status" value="1"/>
</dbReference>
<accession>A0A9W7G313</accession>
<evidence type="ECO:0000256" key="5">
    <source>
        <dbReference type="SAM" id="MobiDB-lite"/>
    </source>
</evidence>
<dbReference type="EMBL" id="BRYA01000001">
    <property type="protein sequence ID" value="GMI30615.1"/>
    <property type="molecule type" value="Genomic_DNA"/>
</dbReference>
<dbReference type="PROSITE" id="PS51470">
    <property type="entry name" value="FG_GAP"/>
    <property type="match status" value="2"/>
</dbReference>